<keyword evidence="7" id="KW-0862">Zinc</keyword>
<evidence type="ECO:0000256" key="6">
    <source>
        <dbReference type="ARBA" id="ARBA00022782"/>
    </source>
</evidence>
<keyword evidence="5 12" id="KW-0863">Zinc-finger</keyword>
<evidence type="ECO:0000256" key="9">
    <source>
        <dbReference type="ARBA" id="ARBA00023125"/>
    </source>
</evidence>
<sequence length="106" mass="11670">MLKYLPLHHEPLDSLSQACLLPEACPEEVAPDGYSPLSLSGECHLCAVCGETFPSKSGQEHHLRMLHAAQAFPGDILQLASLTRHINKCHPSENRQVILLQVPVRV</sequence>
<evidence type="ECO:0000256" key="1">
    <source>
        <dbReference type="ARBA" id="ARBA00004123"/>
    </source>
</evidence>
<evidence type="ECO:0000256" key="12">
    <source>
        <dbReference type="PROSITE-ProRule" id="PRU00042"/>
    </source>
</evidence>
<keyword evidence="2" id="KW-0217">Developmental protein</keyword>
<protein>
    <submittedName>
        <fullName evidence="14">Insulinoma-associated protein 1</fullName>
    </submittedName>
</protein>
<organism evidence="14 15">
    <name type="scientific">Crotalus adamanteus</name>
    <name type="common">Eastern diamondback rattlesnake</name>
    <dbReference type="NCBI Taxonomy" id="8729"/>
    <lineage>
        <taxon>Eukaryota</taxon>
        <taxon>Metazoa</taxon>
        <taxon>Chordata</taxon>
        <taxon>Craniata</taxon>
        <taxon>Vertebrata</taxon>
        <taxon>Euteleostomi</taxon>
        <taxon>Lepidosauria</taxon>
        <taxon>Squamata</taxon>
        <taxon>Bifurcata</taxon>
        <taxon>Unidentata</taxon>
        <taxon>Episquamata</taxon>
        <taxon>Toxicofera</taxon>
        <taxon>Serpentes</taxon>
        <taxon>Colubroidea</taxon>
        <taxon>Viperidae</taxon>
        <taxon>Crotalinae</taxon>
        <taxon>Crotalus</taxon>
    </lineage>
</organism>
<evidence type="ECO:0000256" key="5">
    <source>
        <dbReference type="ARBA" id="ARBA00022771"/>
    </source>
</evidence>
<keyword evidence="15" id="KW-1185">Reference proteome</keyword>
<dbReference type="AlphaFoldDB" id="A0AAW1C2D3"/>
<comment type="caution">
    <text evidence="14">The sequence shown here is derived from an EMBL/GenBank/DDBJ whole genome shotgun (WGS) entry which is preliminary data.</text>
</comment>
<evidence type="ECO:0000256" key="7">
    <source>
        <dbReference type="ARBA" id="ARBA00022833"/>
    </source>
</evidence>
<feature type="domain" description="C2H2-type" evidence="13">
    <location>
        <begin position="44"/>
        <end position="72"/>
    </location>
</feature>
<evidence type="ECO:0000256" key="4">
    <source>
        <dbReference type="ARBA" id="ARBA00022737"/>
    </source>
</evidence>
<dbReference type="GO" id="GO:0030182">
    <property type="term" value="P:neuron differentiation"/>
    <property type="evidence" value="ECO:0007669"/>
    <property type="project" value="TreeGrafter"/>
</dbReference>
<dbReference type="GO" id="GO:0005634">
    <property type="term" value="C:nucleus"/>
    <property type="evidence" value="ECO:0007669"/>
    <property type="project" value="UniProtKB-SubCell"/>
</dbReference>
<dbReference type="Proteomes" id="UP001474421">
    <property type="component" value="Unassembled WGS sequence"/>
</dbReference>
<keyword evidence="9" id="KW-0238">DNA-binding</keyword>
<dbReference type="EMBL" id="JAOTOJ010000002">
    <property type="protein sequence ID" value="KAK9407805.1"/>
    <property type="molecule type" value="Genomic_DNA"/>
</dbReference>
<evidence type="ECO:0000256" key="8">
    <source>
        <dbReference type="ARBA" id="ARBA00023015"/>
    </source>
</evidence>
<gene>
    <name evidence="14" type="ORF">NXF25_006579</name>
</gene>
<dbReference type="PROSITE" id="PS00028">
    <property type="entry name" value="ZINC_FINGER_C2H2_1"/>
    <property type="match status" value="1"/>
</dbReference>
<dbReference type="InterPro" id="IPR013087">
    <property type="entry name" value="Znf_C2H2_type"/>
</dbReference>
<keyword evidence="11" id="KW-0539">Nucleus</keyword>
<dbReference type="GO" id="GO:0000978">
    <property type="term" value="F:RNA polymerase II cis-regulatory region sequence-specific DNA binding"/>
    <property type="evidence" value="ECO:0007669"/>
    <property type="project" value="TreeGrafter"/>
</dbReference>
<keyword evidence="4" id="KW-0677">Repeat</keyword>
<keyword evidence="10" id="KW-0804">Transcription</keyword>
<keyword evidence="6" id="KW-0221">Differentiation</keyword>
<proteinExistence type="predicted"/>
<evidence type="ECO:0000313" key="14">
    <source>
        <dbReference type="EMBL" id="KAK9407805.1"/>
    </source>
</evidence>
<evidence type="ECO:0000256" key="3">
    <source>
        <dbReference type="ARBA" id="ARBA00022723"/>
    </source>
</evidence>
<dbReference type="PANTHER" id="PTHR15065:SF5">
    <property type="entry name" value="INSULINOMA-ASSOCIATED PROTEIN 1"/>
    <property type="match status" value="1"/>
</dbReference>
<evidence type="ECO:0000259" key="13">
    <source>
        <dbReference type="PROSITE" id="PS50157"/>
    </source>
</evidence>
<dbReference type="PANTHER" id="PTHR15065">
    <property type="entry name" value="INSULINOMA-ASSOCIATED 1"/>
    <property type="match status" value="1"/>
</dbReference>
<evidence type="ECO:0000256" key="2">
    <source>
        <dbReference type="ARBA" id="ARBA00022473"/>
    </source>
</evidence>
<dbReference type="GO" id="GO:0010564">
    <property type="term" value="P:regulation of cell cycle process"/>
    <property type="evidence" value="ECO:0007669"/>
    <property type="project" value="TreeGrafter"/>
</dbReference>
<dbReference type="GO" id="GO:0008270">
    <property type="term" value="F:zinc ion binding"/>
    <property type="evidence" value="ECO:0007669"/>
    <property type="project" value="UniProtKB-KW"/>
</dbReference>
<reference evidence="14 15" key="1">
    <citation type="journal article" date="2024" name="Proc. Natl. Acad. Sci. U.S.A.">
        <title>The genetic regulatory architecture and epigenomic basis for age-related changes in rattlesnake venom.</title>
        <authorList>
            <person name="Hogan M.P."/>
            <person name="Holding M.L."/>
            <person name="Nystrom G.S."/>
            <person name="Colston T.J."/>
            <person name="Bartlett D.A."/>
            <person name="Mason A.J."/>
            <person name="Ellsworth S.A."/>
            <person name="Rautsaw R.M."/>
            <person name="Lawrence K.C."/>
            <person name="Strickland J.L."/>
            <person name="He B."/>
            <person name="Fraser P."/>
            <person name="Margres M.J."/>
            <person name="Gilbert D.M."/>
            <person name="Gibbs H.L."/>
            <person name="Parkinson C.L."/>
            <person name="Rokyta D.R."/>
        </authorList>
    </citation>
    <scope>NUCLEOTIDE SEQUENCE [LARGE SCALE GENOMIC DNA]</scope>
    <source>
        <strain evidence="14">DRR0105</strain>
    </source>
</reference>
<dbReference type="GO" id="GO:0017053">
    <property type="term" value="C:transcription repressor complex"/>
    <property type="evidence" value="ECO:0007669"/>
    <property type="project" value="TreeGrafter"/>
</dbReference>
<keyword evidence="3" id="KW-0479">Metal-binding</keyword>
<evidence type="ECO:0000313" key="15">
    <source>
        <dbReference type="Proteomes" id="UP001474421"/>
    </source>
</evidence>
<evidence type="ECO:0000256" key="10">
    <source>
        <dbReference type="ARBA" id="ARBA00023163"/>
    </source>
</evidence>
<keyword evidence="8" id="KW-0805">Transcription regulation</keyword>
<dbReference type="GO" id="GO:0001227">
    <property type="term" value="F:DNA-binding transcription repressor activity, RNA polymerase II-specific"/>
    <property type="evidence" value="ECO:0007669"/>
    <property type="project" value="TreeGrafter"/>
</dbReference>
<dbReference type="InterPro" id="IPR042972">
    <property type="entry name" value="INSM1/2"/>
</dbReference>
<comment type="subcellular location">
    <subcellularLocation>
        <location evidence="1">Nucleus</location>
    </subcellularLocation>
</comment>
<dbReference type="PROSITE" id="PS50157">
    <property type="entry name" value="ZINC_FINGER_C2H2_2"/>
    <property type="match status" value="1"/>
</dbReference>
<evidence type="ECO:0000256" key="11">
    <source>
        <dbReference type="ARBA" id="ARBA00023242"/>
    </source>
</evidence>
<accession>A0AAW1C2D3</accession>
<name>A0AAW1C2D3_CROAD</name>